<protein>
    <submittedName>
        <fullName evidence="1">Uncharacterized protein</fullName>
    </submittedName>
</protein>
<keyword evidence="2" id="KW-1185">Reference proteome</keyword>
<name>A0AAD5UYP1_9APHY</name>
<evidence type="ECO:0000313" key="1">
    <source>
        <dbReference type="EMBL" id="KAJ3477874.1"/>
    </source>
</evidence>
<dbReference type="Proteomes" id="UP001212997">
    <property type="component" value="Unassembled WGS sequence"/>
</dbReference>
<comment type="caution">
    <text evidence="1">The sequence shown here is derived from an EMBL/GenBank/DDBJ whole genome shotgun (WGS) entry which is preliminary data.</text>
</comment>
<evidence type="ECO:0000313" key="2">
    <source>
        <dbReference type="Proteomes" id="UP001212997"/>
    </source>
</evidence>
<reference evidence="1" key="1">
    <citation type="submission" date="2022-07" db="EMBL/GenBank/DDBJ databases">
        <title>Genome Sequence of Physisporinus lineatus.</title>
        <authorList>
            <person name="Buettner E."/>
        </authorList>
    </citation>
    <scope>NUCLEOTIDE SEQUENCE</scope>
    <source>
        <strain evidence="1">VT162</strain>
    </source>
</reference>
<sequence>MMDQPTYNENPEVVFDHFSECRRVVSFVSDLMTGESLSTRLAALPFQLELPELQSGFLGAAKYTSRRVSTNDVEFHGSRTDLGLGTHGRVQRDVGLYFTLSLSHSQPSSNPIILVRGVYPNLGPSVSCGKST</sequence>
<dbReference type="EMBL" id="JANAWD010000557">
    <property type="protein sequence ID" value="KAJ3477874.1"/>
    <property type="molecule type" value="Genomic_DNA"/>
</dbReference>
<proteinExistence type="predicted"/>
<dbReference type="AlphaFoldDB" id="A0AAD5UYP1"/>
<gene>
    <name evidence="1" type="ORF">NLI96_g10163</name>
</gene>
<organism evidence="1 2">
    <name type="scientific">Meripilus lineatus</name>
    <dbReference type="NCBI Taxonomy" id="2056292"/>
    <lineage>
        <taxon>Eukaryota</taxon>
        <taxon>Fungi</taxon>
        <taxon>Dikarya</taxon>
        <taxon>Basidiomycota</taxon>
        <taxon>Agaricomycotina</taxon>
        <taxon>Agaricomycetes</taxon>
        <taxon>Polyporales</taxon>
        <taxon>Meripilaceae</taxon>
        <taxon>Meripilus</taxon>
    </lineage>
</organism>
<accession>A0AAD5UYP1</accession>